<organism evidence="2 3">
    <name type="scientific">Stenotrophomonas maltophilia</name>
    <name type="common">Pseudomonas maltophilia</name>
    <name type="synonym">Xanthomonas maltophilia</name>
    <dbReference type="NCBI Taxonomy" id="40324"/>
    <lineage>
        <taxon>Bacteria</taxon>
        <taxon>Pseudomonadati</taxon>
        <taxon>Pseudomonadota</taxon>
        <taxon>Gammaproteobacteria</taxon>
        <taxon>Lysobacterales</taxon>
        <taxon>Lysobacteraceae</taxon>
        <taxon>Stenotrophomonas</taxon>
        <taxon>Stenotrophomonas maltophilia group</taxon>
    </lineage>
</organism>
<sequence>MGKVPVIDKLLEHRHSDIVMVNWDGHFMTAQLRPRSGQLDLDFVNPTNGTDAALGTRGSRS</sequence>
<evidence type="ECO:0000313" key="3">
    <source>
        <dbReference type="Proteomes" id="UP000092125"/>
    </source>
</evidence>
<evidence type="ECO:0000256" key="1">
    <source>
        <dbReference type="SAM" id="MobiDB-lite"/>
    </source>
</evidence>
<dbReference type="EMBL" id="LYVI01000001">
    <property type="protein sequence ID" value="OBU63191.1"/>
    <property type="molecule type" value="Genomic_DNA"/>
</dbReference>
<comment type="caution">
    <text evidence="2">The sequence shown here is derived from an EMBL/GenBank/DDBJ whole genome shotgun (WGS) entry which is preliminary data.</text>
</comment>
<name>A0AAP7L292_STEMA</name>
<evidence type="ECO:0000313" key="2">
    <source>
        <dbReference type="EMBL" id="OBU63191.1"/>
    </source>
</evidence>
<proteinExistence type="predicted"/>
<accession>A0AAP7L292</accession>
<reference evidence="2 3" key="1">
    <citation type="submission" date="2016-05" db="EMBL/GenBank/DDBJ databases">
        <title>Draft Genome Sequences of Stenotrophomonas maltophilia Strains Sm32COP, Sm41DVV, Sm46PAILV, SmF3, SmF22, SmSOFb1 and SmCVFa1, Isolated from Different Manures, in France.</title>
        <authorList>
            <person name="Nazaret S."/>
            <person name="Bodilis J."/>
        </authorList>
    </citation>
    <scope>NUCLEOTIDE SEQUENCE [LARGE SCALE GENOMIC DNA]</scope>
    <source>
        <strain evidence="2 3">Sm41DVV</strain>
    </source>
</reference>
<dbReference type="AlphaFoldDB" id="A0AAP7L292"/>
<protein>
    <submittedName>
        <fullName evidence="2">Uncharacterized protein</fullName>
    </submittedName>
</protein>
<feature type="region of interest" description="Disordered" evidence="1">
    <location>
        <begin position="41"/>
        <end position="61"/>
    </location>
</feature>
<gene>
    <name evidence="2" type="ORF">A9K56_00280</name>
</gene>
<dbReference type="Proteomes" id="UP000092125">
    <property type="component" value="Unassembled WGS sequence"/>
</dbReference>